<dbReference type="InterPro" id="IPR027417">
    <property type="entry name" value="P-loop_NTPase"/>
</dbReference>
<dbReference type="SUPFAM" id="SSF52540">
    <property type="entry name" value="P-loop containing nucleoside triphosphate hydrolases"/>
    <property type="match status" value="1"/>
</dbReference>
<protein>
    <recommendedName>
        <fullName evidence="3">Sulfotransferase family protein</fullName>
    </recommendedName>
</protein>
<dbReference type="PANTHER" id="PTHR10704:SF44">
    <property type="entry name" value="LD35051P-RELATED"/>
    <property type="match status" value="1"/>
</dbReference>
<sequence>MTDRPRVLYITGWLRSGSTLVGNVLNELPGVLHAGELHYLWRNGVLRTGTNSVCGCGEQVRACPLWSSVLAFAATGEPSGEPEALARRMTAAQRRLLRTRHTPARLAEARAGAAPAPVSGVLDRMAGLYRELAARGGERLVVDGSKYPAEAAALLGRADLDVRVLHVVRDPRATALSYHRGKQYISPMGPAASTAYWTAFNLASELVGAAFPERYLRVRHEDLARRPAETLARVIGFAGLDDAPPVDGAGIVRLGVNHTVTGNPDRLRHGEVAIRPDERWRTELPRRHRVTATALALPLLRRYRYPLAPTSAGDGAIGGGAIGGGAIGGGAAGSNTIGNNAIGKEKLGWTSD</sequence>
<dbReference type="Pfam" id="PF13469">
    <property type="entry name" value="Sulfotransfer_3"/>
    <property type="match status" value="1"/>
</dbReference>
<keyword evidence="2" id="KW-1185">Reference proteome</keyword>
<dbReference type="GO" id="GO:0006790">
    <property type="term" value="P:sulfur compound metabolic process"/>
    <property type="evidence" value="ECO:0007669"/>
    <property type="project" value="TreeGrafter"/>
</dbReference>
<comment type="caution">
    <text evidence="1">The sequence shown here is derived from an EMBL/GenBank/DDBJ whole genome shotgun (WGS) entry which is preliminary data.</text>
</comment>
<evidence type="ECO:0000313" key="1">
    <source>
        <dbReference type="EMBL" id="MBB5136090.1"/>
    </source>
</evidence>
<name>A0A840PF52_9ACTN</name>
<dbReference type="InterPro" id="IPR051135">
    <property type="entry name" value="Gal/GlcNAc/GalNAc_ST"/>
</dbReference>
<dbReference type="Proteomes" id="UP000578449">
    <property type="component" value="Unassembled WGS sequence"/>
</dbReference>
<reference evidence="1 2" key="1">
    <citation type="submission" date="2020-08" db="EMBL/GenBank/DDBJ databases">
        <title>Genomic Encyclopedia of Type Strains, Phase IV (KMG-IV): sequencing the most valuable type-strain genomes for metagenomic binning, comparative biology and taxonomic classification.</title>
        <authorList>
            <person name="Goeker M."/>
        </authorList>
    </citation>
    <scope>NUCLEOTIDE SEQUENCE [LARGE SCALE GENOMIC DNA]</scope>
    <source>
        <strain evidence="1 2">DSM 45615</strain>
    </source>
</reference>
<organism evidence="1 2">
    <name type="scientific">Thermocatellispora tengchongensis</name>
    <dbReference type="NCBI Taxonomy" id="1073253"/>
    <lineage>
        <taxon>Bacteria</taxon>
        <taxon>Bacillati</taxon>
        <taxon>Actinomycetota</taxon>
        <taxon>Actinomycetes</taxon>
        <taxon>Streptosporangiales</taxon>
        <taxon>Streptosporangiaceae</taxon>
        <taxon>Thermocatellispora</taxon>
    </lineage>
</organism>
<evidence type="ECO:0000313" key="2">
    <source>
        <dbReference type="Proteomes" id="UP000578449"/>
    </source>
</evidence>
<dbReference type="AlphaFoldDB" id="A0A840PF52"/>
<dbReference type="RefSeq" id="WP_185053024.1">
    <property type="nucleotide sequence ID" value="NZ_BAABIX010000017.1"/>
</dbReference>
<accession>A0A840PF52</accession>
<dbReference type="Gene3D" id="3.40.50.300">
    <property type="entry name" value="P-loop containing nucleotide triphosphate hydrolases"/>
    <property type="match status" value="1"/>
</dbReference>
<evidence type="ECO:0008006" key="3">
    <source>
        <dbReference type="Google" id="ProtNLM"/>
    </source>
</evidence>
<dbReference type="GO" id="GO:0001517">
    <property type="term" value="F:N-acetylglucosamine 6-O-sulfotransferase activity"/>
    <property type="evidence" value="ECO:0007669"/>
    <property type="project" value="TreeGrafter"/>
</dbReference>
<gene>
    <name evidence="1" type="ORF">HNP84_005834</name>
</gene>
<dbReference type="PANTHER" id="PTHR10704">
    <property type="entry name" value="CARBOHYDRATE SULFOTRANSFERASE"/>
    <property type="match status" value="1"/>
</dbReference>
<dbReference type="GO" id="GO:0006044">
    <property type="term" value="P:N-acetylglucosamine metabolic process"/>
    <property type="evidence" value="ECO:0007669"/>
    <property type="project" value="TreeGrafter"/>
</dbReference>
<proteinExistence type="predicted"/>
<dbReference type="EMBL" id="JACHGN010000013">
    <property type="protein sequence ID" value="MBB5136090.1"/>
    <property type="molecule type" value="Genomic_DNA"/>
</dbReference>